<dbReference type="InterPro" id="IPR002542">
    <property type="entry name" value="T20D4.11-like_dom"/>
</dbReference>
<keyword evidence="3" id="KW-1185">Reference proteome</keyword>
<feature type="domain" description="T20D4.11-like" evidence="1">
    <location>
        <begin position="308"/>
        <end position="379"/>
    </location>
</feature>
<protein>
    <recommendedName>
        <fullName evidence="1">T20D4.11-like domain-containing protein</fullName>
    </recommendedName>
</protein>
<sequence length="396" mass="45566">MCSFQQTEGVVITLNPIIKTDKTDLQKMCAMYRHALRCIGPVAYTECRKSHPILAEIDAIYGYVCGTKQRIFETHLDCIQKLHIESYRLAVCEDSTHRAMRFIDASASDVVEKQVISHLVPRVLLQKQKCEALNWMMRCEKSTILKRCSLEASIVNDESLISASQYISPGKTLELDVRSHEKETSIAYQVAYGYKKHELRRLCADYNNALKNTKSVVKRNCIRRFATYNIVRNEINDSSQIYTSNYLNIVFMHSAYALAFLAEERTAYVGPSKQRDHSFNPILHLQVYFQLNYPCGHGTSENFFRHFNCLSKVRQDEKIVKCEKNAARALDDPSNEPCDAYSILSECMYDTVVNKCGYDAWEIDYQYLSHLVGNTVPNCRMKRIVRNDHSKPTRAA</sequence>
<evidence type="ECO:0000313" key="2">
    <source>
        <dbReference type="EMBL" id="VDK17374.1"/>
    </source>
</evidence>
<reference evidence="2 3" key="1">
    <citation type="submission" date="2018-11" db="EMBL/GenBank/DDBJ databases">
        <authorList>
            <consortium name="Pathogen Informatics"/>
        </authorList>
    </citation>
    <scope>NUCLEOTIDE SEQUENCE [LARGE SCALE GENOMIC DNA]</scope>
</reference>
<dbReference type="EMBL" id="UYRR01000029">
    <property type="protein sequence ID" value="VDK17374.1"/>
    <property type="molecule type" value="Genomic_DNA"/>
</dbReference>
<dbReference type="Pfam" id="PF01579">
    <property type="entry name" value="DUF19"/>
    <property type="match status" value="1"/>
</dbReference>
<dbReference type="Proteomes" id="UP000267096">
    <property type="component" value="Unassembled WGS sequence"/>
</dbReference>
<organism evidence="2 3">
    <name type="scientific">Anisakis simplex</name>
    <name type="common">Herring worm</name>
    <dbReference type="NCBI Taxonomy" id="6269"/>
    <lineage>
        <taxon>Eukaryota</taxon>
        <taxon>Metazoa</taxon>
        <taxon>Ecdysozoa</taxon>
        <taxon>Nematoda</taxon>
        <taxon>Chromadorea</taxon>
        <taxon>Rhabditida</taxon>
        <taxon>Spirurina</taxon>
        <taxon>Ascaridomorpha</taxon>
        <taxon>Ascaridoidea</taxon>
        <taxon>Anisakidae</taxon>
        <taxon>Anisakis</taxon>
        <taxon>Anisakis simplex complex</taxon>
    </lineage>
</organism>
<dbReference type="AlphaFoldDB" id="A0A3P6N6I6"/>
<name>A0A3P6N6I6_ANISI</name>
<gene>
    <name evidence="2" type="ORF">ASIM_LOCUS106</name>
</gene>
<dbReference type="OrthoDB" id="10449599at2759"/>
<evidence type="ECO:0000313" key="3">
    <source>
        <dbReference type="Proteomes" id="UP000267096"/>
    </source>
</evidence>
<accession>A0A3P6N6I6</accession>
<evidence type="ECO:0000259" key="1">
    <source>
        <dbReference type="Pfam" id="PF01579"/>
    </source>
</evidence>
<proteinExistence type="predicted"/>